<dbReference type="Gene3D" id="3.20.20.140">
    <property type="entry name" value="Metal-dependent hydrolases"/>
    <property type="match status" value="1"/>
</dbReference>
<evidence type="ECO:0000259" key="2">
    <source>
        <dbReference type="Pfam" id="PF04909"/>
    </source>
</evidence>
<dbReference type="CDD" id="cd01292">
    <property type="entry name" value="metallo-dependent_hydrolases"/>
    <property type="match status" value="1"/>
</dbReference>
<dbReference type="SUPFAM" id="SSF51556">
    <property type="entry name" value="Metallo-dependent hydrolases"/>
    <property type="match status" value="1"/>
</dbReference>
<keyword evidence="4" id="KW-1185">Reference proteome</keyword>
<dbReference type="EMBL" id="CP109019">
    <property type="protein sequence ID" value="WUT87192.1"/>
    <property type="molecule type" value="Genomic_DNA"/>
</dbReference>
<dbReference type="RefSeq" id="WP_329404201.1">
    <property type="nucleotide sequence ID" value="NZ_CP109019.1"/>
</dbReference>
<evidence type="ECO:0000256" key="1">
    <source>
        <dbReference type="ARBA" id="ARBA00023239"/>
    </source>
</evidence>
<sequence>MIVDAHVHAGEYYRHYSARFAEQMTASTELAPEDLSAPEAKLLAEMDAAGVDRVFLLAFDVQRVEGFSVPNEFVAELCARHPDRLTGFASVDAGVPGAAGRLREAVTGLGLRGLKTAPCYLRMSPADRRWYEVYETARDLGIPVLMHTGYTPSRNADARFFSPLLVEQVARDFPDLTVILAHLGTPWTRPCVDLLARHANLHADLSIFGSYQPPATVARALAHARDSGVLDRLLWGTDFPFASMTGSVTRMADLARDPGLWPHGSDPLSPREYEALMGGTAARLLPLAAPHATPTPPSTRRLEVP</sequence>
<dbReference type="PANTHER" id="PTHR21240">
    <property type="entry name" value="2-AMINO-3-CARBOXYLMUCONATE-6-SEMIALDEHYDE DECARBOXYLASE"/>
    <property type="match status" value="1"/>
</dbReference>
<feature type="domain" description="Amidohydrolase-related" evidence="2">
    <location>
        <begin position="3"/>
        <end position="287"/>
    </location>
</feature>
<gene>
    <name evidence="3" type="ORF">OG515_35740</name>
</gene>
<dbReference type="InterPro" id="IPR032466">
    <property type="entry name" value="Metal_Hydrolase"/>
</dbReference>
<name>A0ABZ1XWB2_9ACTN</name>
<dbReference type="InterPro" id="IPR032465">
    <property type="entry name" value="ACMSD"/>
</dbReference>
<dbReference type="Proteomes" id="UP001432060">
    <property type="component" value="Chromosome"/>
</dbReference>
<protein>
    <submittedName>
        <fullName evidence="3">Amidohydrolase family protein</fullName>
    </submittedName>
</protein>
<proteinExistence type="predicted"/>
<dbReference type="InterPro" id="IPR006680">
    <property type="entry name" value="Amidohydro-rel"/>
</dbReference>
<keyword evidence="1" id="KW-0456">Lyase</keyword>
<accession>A0ABZ1XWB2</accession>
<evidence type="ECO:0000313" key="4">
    <source>
        <dbReference type="Proteomes" id="UP001432060"/>
    </source>
</evidence>
<reference evidence="3" key="1">
    <citation type="submission" date="2022-10" db="EMBL/GenBank/DDBJ databases">
        <title>The complete genomes of actinobacterial strains from the NBC collection.</title>
        <authorList>
            <person name="Joergensen T.S."/>
            <person name="Alvarez Arevalo M."/>
            <person name="Sterndorff E.B."/>
            <person name="Faurdal D."/>
            <person name="Vuksanovic O."/>
            <person name="Mourched A.-S."/>
            <person name="Charusanti P."/>
            <person name="Shaw S."/>
            <person name="Blin K."/>
            <person name="Weber T."/>
        </authorList>
    </citation>
    <scope>NUCLEOTIDE SEQUENCE</scope>
    <source>
        <strain evidence="3">NBC_00668</strain>
    </source>
</reference>
<evidence type="ECO:0000313" key="3">
    <source>
        <dbReference type="EMBL" id="WUT87192.1"/>
    </source>
</evidence>
<dbReference type="PANTHER" id="PTHR21240:SF19">
    <property type="entry name" value="CATALYTIC_ HYDROLASE"/>
    <property type="match status" value="1"/>
</dbReference>
<organism evidence="3 4">
    <name type="scientific">Streptomyces melanogenes</name>
    <dbReference type="NCBI Taxonomy" id="67326"/>
    <lineage>
        <taxon>Bacteria</taxon>
        <taxon>Bacillati</taxon>
        <taxon>Actinomycetota</taxon>
        <taxon>Actinomycetes</taxon>
        <taxon>Kitasatosporales</taxon>
        <taxon>Streptomycetaceae</taxon>
        <taxon>Streptomyces</taxon>
    </lineage>
</organism>
<dbReference type="Pfam" id="PF04909">
    <property type="entry name" value="Amidohydro_2"/>
    <property type="match status" value="1"/>
</dbReference>